<keyword evidence="2" id="KW-0378">Hydrolase</keyword>
<feature type="signal peptide" evidence="4">
    <location>
        <begin position="1"/>
        <end position="25"/>
    </location>
</feature>
<dbReference type="InterPro" id="IPR001375">
    <property type="entry name" value="Peptidase_S9_cat"/>
</dbReference>
<dbReference type="Proteomes" id="UP001356170">
    <property type="component" value="Unassembled WGS sequence"/>
</dbReference>
<keyword evidence="1" id="KW-0645">Protease</keyword>
<dbReference type="InterPro" id="IPR023302">
    <property type="entry name" value="Pept_S9A_N"/>
</dbReference>
<dbReference type="PRINTS" id="PR00862">
    <property type="entry name" value="PROLIGOPTASE"/>
</dbReference>
<sequence>MTVSRWQTLGTLALASSLLTATAFAANPKSASKVKTSSTKSMNSNVPADPYLWLEDVEGERQLAWVRERNKSVESLTSTAEFKKLEADILAQLDSKAKIPGVGKIGEFYYNLWKDETNPRGLWRRTTLEEFRKSEPKWETVLDLDALGKAENVNWVYKGADCPPPYNRCLVELSRGGADAVEIREFDLNTRTFIKDGFRLPEAKGSMTYMDADTVFVSTDFGPGSMSPSGYPRIVKIWKRGTPLNAAKTVYEAGAKDMTAGATHDFTPGYERNFVYRVPDFYSIELFELTKAGKLVKVEAPDSAEKSVVRDWLLIKPREDYKVGTTVYPAGSLIAANYDQFKAGKREFKVLFTPDAQTALQSFTATRNYLVLGTLQDVKSRLTVLKIPPAGQSDWQQVDQPGIPAIGDVSVSAVDALESDALWMTSTDFLSPTTLSWLDVGSLPIALKSNPMFWDGSNYQVKQEFATSNDGTKIPYFIVMHKDTKLDSKNPTLLYGYGGFEVPMLPAYSGTRGMAWLDKGGVFVLANIRGGGEYGPNWHQSVIKQNRHKVYEDFSSVAKHLVLTGVTSSEHLGAMGGSNGGLLTGNMLTQYPELFGAIVIQVPLLDMYRYSQLLAGNSWMAEYGDPQTKDWEFIRTFSPYHLFDAKRQYPPTLFTTSTRDDRVHPAHARKMMAKMLEAGKTAYYYENIEGGHGGAANNAQAAHMWALSYTFLWNELSK</sequence>
<dbReference type="PANTHER" id="PTHR42881:SF13">
    <property type="entry name" value="PROLYL ENDOPEPTIDASE"/>
    <property type="match status" value="1"/>
</dbReference>
<dbReference type="InterPro" id="IPR051167">
    <property type="entry name" value="Prolyl_oligopep/macrocyclase"/>
</dbReference>
<dbReference type="Gene3D" id="3.40.50.1820">
    <property type="entry name" value="alpha/beta hydrolase"/>
    <property type="match status" value="1"/>
</dbReference>
<evidence type="ECO:0000313" key="7">
    <source>
        <dbReference type="EMBL" id="MEF2154807.1"/>
    </source>
</evidence>
<protein>
    <submittedName>
        <fullName evidence="7">Prolyl oligopeptidase family serine peptidase</fullName>
    </submittedName>
</protein>
<dbReference type="EMBL" id="JAZHBO010000001">
    <property type="protein sequence ID" value="MEF2154807.1"/>
    <property type="molecule type" value="Genomic_DNA"/>
</dbReference>
<dbReference type="InterPro" id="IPR029058">
    <property type="entry name" value="AB_hydrolase_fold"/>
</dbReference>
<organism evidence="7 8">
    <name type="scientific">Aquilutibacter rugosus</name>
    <dbReference type="NCBI Taxonomy" id="3115820"/>
    <lineage>
        <taxon>Bacteria</taxon>
        <taxon>Pseudomonadati</taxon>
        <taxon>Pseudomonadota</taxon>
        <taxon>Gammaproteobacteria</taxon>
        <taxon>Lysobacterales</taxon>
        <taxon>Lysobacteraceae</taxon>
        <taxon>Aquilutibacter</taxon>
    </lineage>
</organism>
<dbReference type="Pfam" id="PF00326">
    <property type="entry name" value="Peptidase_S9"/>
    <property type="match status" value="1"/>
</dbReference>
<dbReference type="Gene3D" id="2.130.10.120">
    <property type="entry name" value="Prolyl oligopeptidase, N-terminal domain"/>
    <property type="match status" value="1"/>
</dbReference>
<dbReference type="Pfam" id="PF02897">
    <property type="entry name" value="Peptidase_S9_N"/>
    <property type="match status" value="1"/>
</dbReference>
<comment type="caution">
    <text evidence="7">The sequence shown here is derived from an EMBL/GenBank/DDBJ whole genome shotgun (WGS) entry which is preliminary data.</text>
</comment>
<feature type="domain" description="Peptidase S9A N-terminal" evidence="6">
    <location>
        <begin position="38"/>
        <end position="260"/>
    </location>
</feature>
<evidence type="ECO:0000256" key="2">
    <source>
        <dbReference type="ARBA" id="ARBA00022801"/>
    </source>
</evidence>
<evidence type="ECO:0000313" key="8">
    <source>
        <dbReference type="Proteomes" id="UP001356170"/>
    </source>
</evidence>
<name>A0ABU7UZ14_9GAMM</name>
<evidence type="ECO:0000259" key="5">
    <source>
        <dbReference type="Pfam" id="PF00326"/>
    </source>
</evidence>
<accession>A0ABU7UZ14</accession>
<feature type="chain" id="PRO_5045492539" evidence="4">
    <location>
        <begin position="26"/>
        <end position="718"/>
    </location>
</feature>
<evidence type="ECO:0000256" key="3">
    <source>
        <dbReference type="ARBA" id="ARBA00022825"/>
    </source>
</evidence>
<evidence type="ECO:0000259" key="6">
    <source>
        <dbReference type="Pfam" id="PF02897"/>
    </source>
</evidence>
<dbReference type="SUPFAM" id="SSF53474">
    <property type="entry name" value="alpha/beta-Hydrolases"/>
    <property type="match status" value="1"/>
</dbReference>
<feature type="domain" description="Peptidase S9 prolyl oligopeptidase catalytic" evidence="5">
    <location>
        <begin position="514"/>
        <end position="716"/>
    </location>
</feature>
<gene>
    <name evidence="7" type="ORF">V3390_00915</name>
</gene>
<dbReference type="RefSeq" id="WP_331702964.1">
    <property type="nucleotide sequence ID" value="NZ_JAZHBO010000001.1"/>
</dbReference>
<dbReference type="SUPFAM" id="SSF50993">
    <property type="entry name" value="Peptidase/esterase 'gauge' domain"/>
    <property type="match status" value="1"/>
</dbReference>
<evidence type="ECO:0000256" key="1">
    <source>
        <dbReference type="ARBA" id="ARBA00022670"/>
    </source>
</evidence>
<evidence type="ECO:0000256" key="4">
    <source>
        <dbReference type="SAM" id="SignalP"/>
    </source>
</evidence>
<keyword evidence="3" id="KW-0720">Serine protease</keyword>
<dbReference type="PANTHER" id="PTHR42881">
    <property type="entry name" value="PROLYL ENDOPEPTIDASE"/>
    <property type="match status" value="1"/>
</dbReference>
<dbReference type="InterPro" id="IPR002470">
    <property type="entry name" value="Peptidase_S9A"/>
</dbReference>
<reference evidence="7 8" key="1">
    <citation type="submission" date="2024-01" db="EMBL/GenBank/DDBJ databases">
        <title>Novel species of the genus Luteimonas isolated from rivers.</title>
        <authorList>
            <person name="Lu H."/>
        </authorList>
    </citation>
    <scope>NUCLEOTIDE SEQUENCE [LARGE SCALE GENOMIC DNA]</scope>
    <source>
        <strain evidence="7 8">FXH3W</strain>
    </source>
</reference>
<proteinExistence type="predicted"/>
<keyword evidence="8" id="KW-1185">Reference proteome</keyword>
<keyword evidence="4" id="KW-0732">Signal</keyword>